<dbReference type="PROSITE" id="PS50206">
    <property type="entry name" value="RHODANESE_3"/>
    <property type="match status" value="1"/>
</dbReference>
<protein>
    <submittedName>
        <fullName evidence="2">Rhodanese-related sulfurtransferase</fullName>
    </submittedName>
</protein>
<keyword evidence="2" id="KW-0808">Transferase</keyword>
<dbReference type="InterPro" id="IPR036873">
    <property type="entry name" value="Rhodanese-like_dom_sf"/>
</dbReference>
<dbReference type="OrthoDB" id="135517at2157"/>
<dbReference type="SMART" id="SM00450">
    <property type="entry name" value="RHOD"/>
    <property type="match status" value="1"/>
</dbReference>
<reference evidence="2 3" key="1">
    <citation type="submission" date="2016-10" db="EMBL/GenBank/DDBJ databases">
        <authorList>
            <person name="de Groot N.N."/>
        </authorList>
    </citation>
    <scope>NUCLEOTIDE SEQUENCE [LARGE SCALE GENOMIC DNA]</scope>
    <source>
        <strain evidence="3">EB21,IBRC-M 10013,KCTC 4048</strain>
    </source>
</reference>
<dbReference type="EMBL" id="FNIA01000011">
    <property type="protein sequence ID" value="SDM99432.1"/>
    <property type="molecule type" value="Genomic_DNA"/>
</dbReference>
<dbReference type="InterPro" id="IPR001763">
    <property type="entry name" value="Rhodanese-like_dom"/>
</dbReference>
<dbReference type="GO" id="GO:0016740">
    <property type="term" value="F:transferase activity"/>
    <property type="evidence" value="ECO:0007669"/>
    <property type="project" value="UniProtKB-KW"/>
</dbReference>
<accession>A0A1G9XRH6</accession>
<dbReference type="Pfam" id="PF00581">
    <property type="entry name" value="Rhodanese"/>
    <property type="match status" value="1"/>
</dbReference>
<dbReference type="STRING" id="996166.SAMN05192554_111104"/>
<dbReference type="Gene3D" id="3.40.250.10">
    <property type="entry name" value="Rhodanese-like domain"/>
    <property type="match status" value="1"/>
</dbReference>
<dbReference type="RefSeq" id="WP_089733933.1">
    <property type="nucleotide sequence ID" value="NZ_FNIA01000011.1"/>
</dbReference>
<evidence type="ECO:0000313" key="3">
    <source>
        <dbReference type="Proteomes" id="UP000199370"/>
    </source>
</evidence>
<gene>
    <name evidence="2" type="ORF">SAMN05192554_111104</name>
</gene>
<keyword evidence="3" id="KW-1185">Reference proteome</keyword>
<dbReference type="InterPro" id="IPR050229">
    <property type="entry name" value="GlpE_sulfurtransferase"/>
</dbReference>
<evidence type="ECO:0000313" key="2">
    <source>
        <dbReference type="EMBL" id="SDM99432.1"/>
    </source>
</evidence>
<dbReference type="AlphaFoldDB" id="A0A1G9XRH6"/>
<dbReference type="PANTHER" id="PTHR43031:SF1">
    <property type="entry name" value="PYRIDINE NUCLEOTIDE-DISULPHIDE OXIDOREDUCTASE"/>
    <property type="match status" value="1"/>
</dbReference>
<evidence type="ECO:0000259" key="1">
    <source>
        <dbReference type="PROSITE" id="PS50206"/>
    </source>
</evidence>
<dbReference type="SUPFAM" id="SSF52821">
    <property type="entry name" value="Rhodanese/Cell cycle control phosphatase"/>
    <property type="match status" value="1"/>
</dbReference>
<name>A0A1G9XRH6_9EURY</name>
<proteinExistence type="predicted"/>
<dbReference type="PANTHER" id="PTHR43031">
    <property type="entry name" value="FAD-DEPENDENT OXIDOREDUCTASE"/>
    <property type="match status" value="1"/>
</dbReference>
<sequence>MDGEIRPEDVKERLDTDDDPLVVDIRNELAFERGHIPGSTNLPFQRLASEVERVAGHDHVVTVCPHGKSSVQAARLIASYEGFDGTVESMAGGLTEWEWELERAEATGEPGDAPF</sequence>
<feature type="domain" description="Rhodanese" evidence="1">
    <location>
        <begin position="16"/>
        <end position="99"/>
    </location>
</feature>
<organism evidence="2 3">
    <name type="scientific">Haloarchaeobius iranensis</name>
    <dbReference type="NCBI Taxonomy" id="996166"/>
    <lineage>
        <taxon>Archaea</taxon>
        <taxon>Methanobacteriati</taxon>
        <taxon>Methanobacteriota</taxon>
        <taxon>Stenosarchaea group</taxon>
        <taxon>Halobacteria</taxon>
        <taxon>Halobacteriales</taxon>
        <taxon>Halorubellaceae</taxon>
        <taxon>Haloarchaeobius</taxon>
    </lineage>
</organism>
<dbReference type="Proteomes" id="UP000199370">
    <property type="component" value="Unassembled WGS sequence"/>
</dbReference>
<dbReference type="CDD" id="cd00158">
    <property type="entry name" value="RHOD"/>
    <property type="match status" value="1"/>
</dbReference>